<dbReference type="Pfam" id="PF00589">
    <property type="entry name" value="Phage_integrase"/>
    <property type="match status" value="1"/>
</dbReference>
<dbReference type="GO" id="GO:0003677">
    <property type="term" value="F:DNA binding"/>
    <property type="evidence" value="ECO:0007669"/>
    <property type="project" value="InterPro"/>
</dbReference>
<dbReference type="GO" id="GO:0006310">
    <property type="term" value="P:DNA recombination"/>
    <property type="evidence" value="ECO:0007669"/>
    <property type="project" value="UniProtKB-KW"/>
</dbReference>
<feature type="domain" description="Tyr recombinase" evidence="2">
    <location>
        <begin position="287"/>
        <end position="468"/>
    </location>
</feature>
<keyword evidence="1" id="KW-0233">DNA recombination</keyword>
<dbReference type="GO" id="GO:0015074">
    <property type="term" value="P:DNA integration"/>
    <property type="evidence" value="ECO:0007669"/>
    <property type="project" value="InterPro"/>
</dbReference>
<evidence type="ECO:0000256" key="1">
    <source>
        <dbReference type="ARBA" id="ARBA00023172"/>
    </source>
</evidence>
<dbReference type="PROSITE" id="PS51898">
    <property type="entry name" value="TYR_RECOMBINASE"/>
    <property type="match status" value="1"/>
</dbReference>
<dbReference type="PATRIC" id="fig|1353534.3.peg.3398"/>
<dbReference type="CDD" id="cd00397">
    <property type="entry name" value="DNA_BRE_C"/>
    <property type="match status" value="1"/>
</dbReference>
<evidence type="ECO:0000259" key="2">
    <source>
        <dbReference type="PROSITE" id="PS51898"/>
    </source>
</evidence>
<dbReference type="SUPFAM" id="SSF56349">
    <property type="entry name" value="DNA breaking-rejoining enzymes"/>
    <property type="match status" value="1"/>
</dbReference>
<dbReference type="InterPro" id="IPR013762">
    <property type="entry name" value="Integrase-like_cat_sf"/>
</dbReference>
<name>A0A1A6AKT5_9CLOT</name>
<dbReference type="RefSeq" id="WP_065079417.1">
    <property type="nucleotide sequence ID" value="NZ_LROS01000055.1"/>
</dbReference>
<dbReference type="Pfam" id="PF13588">
    <property type="entry name" value="HSDR_N_2"/>
    <property type="match status" value="1"/>
</dbReference>
<evidence type="ECO:0000313" key="3">
    <source>
        <dbReference type="EMBL" id="OBR90689.1"/>
    </source>
</evidence>
<accession>A0A1A6AKT5</accession>
<dbReference type="InterPro" id="IPR002104">
    <property type="entry name" value="Integrase_catalytic"/>
</dbReference>
<dbReference type="Proteomes" id="UP000093954">
    <property type="component" value="Unassembled WGS sequence"/>
</dbReference>
<sequence length="485" mass="58109">MLEQTLKVVKNDYNNMLSKGHEDIRHQIVLPLLEGLGYKKDWIKNEDNANKKTREKIDISIYINKNFKKLFYIEVKNGYDKLTDINCSQLTSYMHSKNIEWGILTNGTLFILYNNNIDGDCYQKEVLRFYLFQPIKKDEHYSKIRNKNNLKYFSYKYLFKTKVTNYFRYLKQYRLTFDNFHSFRQYDSVLYNYFDYLSEQGIDFDLANIRPNTFKKFIIETIKKKKVDNCKRNLNYLTTLTNKYAYIRGFYDKILAKGNNINPFKSLNKESILCDLNLELKKIEHNKSIEPLTKEEIYLLLKSYKNKRNYLRNEIILLLLVYTGLDLKEIQQLEIQNINFEKSQICIKDRCIPIHENLSKLIKQYIDKRKKENIKSNYLICCKYHDEYSSMDQSGFNNLISKQFNNIKEISDERKKMLTPSFIKWSLIKKLFHNGIKIEDLVKFTGLSLSTIDDYLKDEIKQKGNAENIRKKHPYNSIFESISNI</sequence>
<proteinExistence type="predicted"/>
<dbReference type="InterPro" id="IPR011010">
    <property type="entry name" value="DNA_brk_join_enz"/>
</dbReference>
<organism evidence="3 4">
    <name type="scientific">Clostridium ragsdalei P11</name>
    <dbReference type="NCBI Taxonomy" id="1353534"/>
    <lineage>
        <taxon>Bacteria</taxon>
        <taxon>Bacillati</taxon>
        <taxon>Bacillota</taxon>
        <taxon>Clostridia</taxon>
        <taxon>Eubacteriales</taxon>
        <taxon>Clostridiaceae</taxon>
        <taxon>Clostridium</taxon>
    </lineage>
</organism>
<dbReference type="AlphaFoldDB" id="A0A1A6AKT5"/>
<gene>
    <name evidence="3" type="primary">xerC_5</name>
    <name evidence="3" type="ORF">CLRAG_33370</name>
</gene>
<reference evidence="3 4" key="1">
    <citation type="journal article" date="2012" name="Front. Microbiol.">
        <title>Draft Genome Sequence of the Virulent Strain 01-B526 of the Fish Pathogen Aeromonas salmonicida.</title>
        <authorList>
            <person name="Charette S.J."/>
            <person name="Brochu F."/>
            <person name="Boyle B."/>
            <person name="Filion G."/>
            <person name="Tanaka K.H."/>
            <person name="Derome N."/>
        </authorList>
    </citation>
    <scope>NUCLEOTIDE SEQUENCE [LARGE SCALE GENOMIC DNA]</scope>
    <source>
        <strain evidence="3 4">P11</strain>
    </source>
</reference>
<protein>
    <submittedName>
        <fullName evidence="3">Tyrosine recombinase XerC</fullName>
    </submittedName>
</protein>
<dbReference type="EMBL" id="LROS01000055">
    <property type="protein sequence ID" value="OBR90689.1"/>
    <property type="molecule type" value="Genomic_DNA"/>
</dbReference>
<dbReference type="InterPro" id="IPR029464">
    <property type="entry name" value="HSDR_N"/>
</dbReference>
<evidence type="ECO:0000313" key="4">
    <source>
        <dbReference type="Proteomes" id="UP000093954"/>
    </source>
</evidence>
<dbReference type="Gene3D" id="1.10.443.10">
    <property type="entry name" value="Intergrase catalytic core"/>
    <property type="match status" value="1"/>
</dbReference>
<comment type="caution">
    <text evidence="3">The sequence shown here is derived from an EMBL/GenBank/DDBJ whole genome shotgun (WGS) entry which is preliminary data.</text>
</comment>
<keyword evidence="4" id="KW-1185">Reference proteome</keyword>